<feature type="domain" description="Fumarylacetoacetase-like C-terminal" evidence="3">
    <location>
        <begin position="73"/>
        <end position="277"/>
    </location>
</feature>
<name>A0A285URV1_9BACL</name>
<dbReference type="EMBL" id="OBQC01000021">
    <property type="protein sequence ID" value="SOC44503.1"/>
    <property type="molecule type" value="Genomic_DNA"/>
</dbReference>
<dbReference type="PANTHER" id="PTHR42796:SF4">
    <property type="entry name" value="FUMARYLACETOACETATE HYDROLASE DOMAIN-CONTAINING PROTEIN 2A"/>
    <property type="match status" value="1"/>
</dbReference>
<gene>
    <name evidence="4" type="ORF">SAMN05877842_1214</name>
</gene>
<dbReference type="SUPFAM" id="SSF56529">
    <property type="entry name" value="FAH"/>
    <property type="match status" value="1"/>
</dbReference>
<evidence type="ECO:0000256" key="1">
    <source>
        <dbReference type="ARBA" id="ARBA00010211"/>
    </source>
</evidence>
<evidence type="ECO:0000313" key="5">
    <source>
        <dbReference type="Proteomes" id="UP000219252"/>
    </source>
</evidence>
<dbReference type="GO" id="GO:0016853">
    <property type="term" value="F:isomerase activity"/>
    <property type="evidence" value="ECO:0007669"/>
    <property type="project" value="UniProtKB-ARBA"/>
</dbReference>
<evidence type="ECO:0000259" key="3">
    <source>
        <dbReference type="Pfam" id="PF01557"/>
    </source>
</evidence>
<evidence type="ECO:0000313" key="4">
    <source>
        <dbReference type="EMBL" id="SOC44503.1"/>
    </source>
</evidence>
<dbReference type="InterPro" id="IPR036663">
    <property type="entry name" value="Fumarylacetoacetase_C_sf"/>
</dbReference>
<proteinExistence type="inferred from homology"/>
<dbReference type="Gene3D" id="3.90.850.10">
    <property type="entry name" value="Fumarylacetoacetase-like, C-terminal domain"/>
    <property type="match status" value="1"/>
</dbReference>
<keyword evidence="5" id="KW-1185">Reference proteome</keyword>
<organism evidence="4 5">
    <name type="scientific">Ureibacillus acetophenoni</name>
    <dbReference type="NCBI Taxonomy" id="614649"/>
    <lineage>
        <taxon>Bacteria</taxon>
        <taxon>Bacillati</taxon>
        <taxon>Bacillota</taxon>
        <taxon>Bacilli</taxon>
        <taxon>Bacillales</taxon>
        <taxon>Caryophanaceae</taxon>
        <taxon>Ureibacillus</taxon>
    </lineage>
</organism>
<dbReference type="PANTHER" id="PTHR42796">
    <property type="entry name" value="FUMARYLACETOACETATE HYDROLASE DOMAIN-CONTAINING PROTEIN 2A-RELATED"/>
    <property type="match status" value="1"/>
</dbReference>
<keyword evidence="2" id="KW-0479">Metal-binding</keyword>
<comment type="similarity">
    <text evidence="1">Belongs to the FAH family.</text>
</comment>
<dbReference type="InterPro" id="IPR051121">
    <property type="entry name" value="FAH"/>
</dbReference>
<dbReference type="Pfam" id="PF01557">
    <property type="entry name" value="FAA_hydrolase"/>
    <property type="match status" value="1"/>
</dbReference>
<dbReference type="GO" id="GO:0019752">
    <property type="term" value="P:carboxylic acid metabolic process"/>
    <property type="evidence" value="ECO:0007669"/>
    <property type="project" value="UniProtKB-ARBA"/>
</dbReference>
<dbReference type="AlphaFoldDB" id="A0A285URV1"/>
<reference evidence="5" key="1">
    <citation type="submission" date="2017-08" db="EMBL/GenBank/DDBJ databases">
        <authorList>
            <person name="Varghese N."/>
            <person name="Submissions S."/>
        </authorList>
    </citation>
    <scope>NUCLEOTIDE SEQUENCE [LARGE SCALE GENOMIC DNA]</scope>
    <source>
        <strain evidence="5">JC23</strain>
    </source>
</reference>
<dbReference type="GO" id="GO:0046872">
    <property type="term" value="F:metal ion binding"/>
    <property type="evidence" value="ECO:0007669"/>
    <property type="project" value="UniProtKB-KW"/>
</dbReference>
<dbReference type="FunFam" id="3.90.850.10:FF:000002">
    <property type="entry name" value="2-hydroxyhepta-2,4-diene-1,7-dioate isomerase"/>
    <property type="match status" value="1"/>
</dbReference>
<dbReference type="Proteomes" id="UP000219252">
    <property type="component" value="Unassembled WGS sequence"/>
</dbReference>
<sequence length="280" mass="30621">MKLVSFRHGGTESFGAVIDNGVVDLKKKLNNEYADLKTFLESGKVDELAITSNDVDYTLSDVSLLPVIPNPEKIICVGLNYHAHVEECGERETETPVIFYRTASSQIGHEENLLLPKESSNLDFEGEIAVVIGKEGRRISVDEAYNYVAGYACYNDGSVRDWQLRTSQWGPGKNFDGTGGFGPWLVTRGEIQDGEVLSLETRVNGEVMQSTTTNLLIFSIPEIIAFVSSYTTLKPGDVIVTGTPGGVGLKREPQLFLNEGDVVEIEVSKIGTLRNTVKVG</sequence>
<protein>
    <submittedName>
        <fullName evidence="4">2-keto-4-pentenoate hydratase/2-oxohepta-3-ene-1,7-dioic acid hydratase in catechol pathway</fullName>
    </submittedName>
</protein>
<dbReference type="OrthoDB" id="9805307at2"/>
<accession>A0A285URV1</accession>
<dbReference type="RefSeq" id="WP_097151123.1">
    <property type="nucleotide sequence ID" value="NZ_OBQC01000021.1"/>
</dbReference>
<evidence type="ECO:0000256" key="2">
    <source>
        <dbReference type="ARBA" id="ARBA00022723"/>
    </source>
</evidence>
<dbReference type="InterPro" id="IPR011234">
    <property type="entry name" value="Fumarylacetoacetase-like_C"/>
</dbReference>